<protein>
    <submittedName>
        <fullName evidence="1">Cytoskeleton organization protein</fullName>
    </submittedName>
</protein>
<comment type="caution">
    <text evidence="1">The sequence shown here is derived from an EMBL/GenBank/DDBJ whole genome shotgun (WGS) entry which is preliminary data.</text>
</comment>
<dbReference type="HOGENOM" id="CLU_012285_1_0_1"/>
<gene>
    <name evidence="1" type="ORF">SAPIO_CDS0650</name>
</gene>
<dbReference type="GeneID" id="27718802"/>
<evidence type="ECO:0000313" key="2">
    <source>
        <dbReference type="Proteomes" id="UP000028545"/>
    </source>
</evidence>
<proteinExistence type="predicted"/>
<sequence length="994" mass="111366">MASQQPQLRSGVDLQLQSAFSEGNWSAVVRLADKRARTLKDQYYEIVKIAAEAQLGAPVDKSSVVSYVQKLLKDGTTVKDVESLELLEWACHDIMPESFFLEAIGPLRVRLVKSQPRDKITAIDCLESCLLHWDLSSAQQIAALIDRTFPQEHRFFFWNIVTTYLFSRSDQCPADKRKLYRELSTKQIQKAAQVAEQAIEAKEHNLPVRGIQSEEEILLLFDMLASRDDPTELKQALKGPLLNPIKELRLGRKEVLLRTLDFLKEKEEWETLYTIAKDALSEKEERDYQVLPSLLACDWRIWQHFMEAATHVMLSDIQVIEDVTSLFASHSKATDQKPVYVRTLALVSVLISFEFGDIGQPAMTLKPADSRRVLKLVNFIEQQYSSPACFEDIKRFVERLSTPELKYLAYERLPEIADEAEGYKSVALRVLTLKIRYLIQTIPQGDGFLQDDLKNDGHGRNIDWATIAVDSLSLYRKLEDVDAGDEENERARQDFLPELAVLSAVSLLRKGAFEKRDALVGQASGQSTGFRDLLTAATILEHQLQKTPKHSGILFLLVRIYLGIGCARRAGEVWSSLDVKRTIVDSLAPIFFDRISGIAPDVASGPLLASSVQSHYLNSLRLRMPRRLADAFDCESYSSILQIPENTGKLRTSCTMAMGYVEELRAQRAMGLRRGEGLNALLLGEITDETELSVRIDYGSFPNLGSSFQPPLHEVLSVGPRLSNNRSHLSLLAEQYFSLLTFKAPTAYKPSNPALASTADHTLIIESLSRLANSFNRFLRGPKTELLPHERIYYNLLSVLSSLTLDAVNSIRSRPVIESLPALVASVTDSLELLLDLAAAGQSDASASESILGTLTSLIPISYVRDAASAVRAATSYVQGYHDRQTARDRSGETGLRKEVLADIKKLDGSAKEALKEAQGWIASSRRDVAKAGFVQQLARFVNEVPEEGSDEKLEEVVKKVIRREGDGEVNIWAKRVVDGWRNNLDGWMQVKWE</sequence>
<name>A0A084GG83_PSEDA</name>
<dbReference type="InterPro" id="IPR019183">
    <property type="entry name" value="NAA25_NatB_aux_su"/>
</dbReference>
<dbReference type="OrthoDB" id="1874341at2759"/>
<dbReference type="EMBL" id="JOWA01000033">
    <property type="protein sequence ID" value="KEZ46345.1"/>
    <property type="molecule type" value="Genomic_DNA"/>
</dbReference>
<organism evidence="1 2">
    <name type="scientific">Pseudallescheria apiosperma</name>
    <name type="common">Scedosporium apiospermum</name>
    <dbReference type="NCBI Taxonomy" id="563466"/>
    <lineage>
        <taxon>Eukaryota</taxon>
        <taxon>Fungi</taxon>
        <taxon>Dikarya</taxon>
        <taxon>Ascomycota</taxon>
        <taxon>Pezizomycotina</taxon>
        <taxon>Sordariomycetes</taxon>
        <taxon>Hypocreomycetidae</taxon>
        <taxon>Microascales</taxon>
        <taxon>Microascaceae</taxon>
        <taxon>Scedosporium</taxon>
    </lineage>
</organism>
<dbReference type="RefSeq" id="XP_016646144.1">
    <property type="nucleotide sequence ID" value="XM_016783378.1"/>
</dbReference>
<dbReference type="KEGG" id="sapo:SAPIO_CDS0650"/>
<dbReference type="Pfam" id="PF09797">
    <property type="entry name" value="NatB_MDM20"/>
    <property type="match status" value="1"/>
</dbReference>
<dbReference type="Proteomes" id="UP000028545">
    <property type="component" value="Unassembled WGS sequence"/>
</dbReference>
<evidence type="ECO:0000313" key="1">
    <source>
        <dbReference type="EMBL" id="KEZ46345.1"/>
    </source>
</evidence>
<keyword evidence="2" id="KW-1185">Reference proteome</keyword>
<dbReference type="VEuPathDB" id="FungiDB:SAPIO_CDS0650"/>
<dbReference type="AlphaFoldDB" id="A0A084GG83"/>
<reference evidence="1 2" key="1">
    <citation type="journal article" date="2014" name="Genome Announc.">
        <title>Draft genome sequence of the pathogenic fungus Scedosporium apiospermum.</title>
        <authorList>
            <person name="Vandeputte P."/>
            <person name="Ghamrawi S."/>
            <person name="Rechenmann M."/>
            <person name="Iltis A."/>
            <person name="Giraud S."/>
            <person name="Fleury M."/>
            <person name="Thornton C."/>
            <person name="Delhaes L."/>
            <person name="Meyer W."/>
            <person name="Papon N."/>
            <person name="Bouchara J.P."/>
        </authorList>
    </citation>
    <scope>NUCLEOTIDE SEQUENCE [LARGE SCALE GENOMIC DNA]</scope>
    <source>
        <strain evidence="1 2">IHEM 14462</strain>
    </source>
</reference>
<dbReference type="OMA" id="WKRREHQ"/>
<accession>A0A084GG83</accession>